<dbReference type="PANTHER" id="PTHR43640:SF1">
    <property type="entry name" value="THIOREDOXIN-DEPENDENT PEROXIREDOXIN"/>
    <property type="match status" value="1"/>
</dbReference>
<dbReference type="RefSeq" id="WP_289165472.1">
    <property type="nucleotide sequence ID" value="NZ_JASZZN010000017.1"/>
</dbReference>
<evidence type="ECO:0000259" key="3">
    <source>
        <dbReference type="PROSITE" id="PS50222"/>
    </source>
</evidence>
<feature type="signal peptide" evidence="2">
    <location>
        <begin position="1"/>
        <end position="36"/>
    </location>
</feature>
<name>A0ABT7PN32_9BACT</name>
<dbReference type="Gene3D" id="3.40.30.10">
    <property type="entry name" value="Glutaredoxin"/>
    <property type="match status" value="1"/>
</dbReference>
<dbReference type="InterPro" id="IPR000866">
    <property type="entry name" value="AhpC/TSA"/>
</dbReference>
<dbReference type="PROSITE" id="PS51352">
    <property type="entry name" value="THIOREDOXIN_2"/>
    <property type="match status" value="1"/>
</dbReference>
<dbReference type="PANTHER" id="PTHR43640">
    <property type="entry name" value="OS07G0260300 PROTEIN"/>
    <property type="match status" value="1"/>
</dbReference>
<dbReference type="InterPro" id="IPR011992">
    <property type="entry name" value="EF-hand-dom_pair"/>
</dbReference>
<comment type="caution">
    <text evidence="5">The sequence shown here is derived from an EMBL/GenBank/DDBJ whole genome shotgun (WGS) entry which is preliminary data.</text>
</comment>
<dbReference type="Gene3D" id="1.10.238.10">
    <property type="entry name" value="EF-hand"/>
    <property type="match status" value="1"/>
</dbReference>
<dbReference type="InterPro" id="IPR036249">
    <property type="entry name" value="Thioredoxin-like_sf"/>
</dbReference>
<dbReference type="InterPro" id="IPR013766">
    <property type="entry name" value="Thioredoxin_domain"/>
</dbReference>
<evidence type="ECO:0000313" key="5">
    <source>
        <dbReference type="EMBL" id="MDM4017897.1"/>
    </source>
</evidence>
<dbReference type="InterPro" id="IPR018247">
    <property type="entry name" value="EF_Hand_1_Ca_BS"/>
</dbReference>
<reference evidence="5 6" key="1">
    <citation type="submission" date="2023-06" db="EMBL/GenBank/DDBJ databases">
        <title>Roseiconus lacunae JC819 isolated from Gulf of Mannar region, Tamil Nadu.</title>
        <authorList>
            <person name="Pk S."/>
            <person name="Ch S."/>
            <person name="Ch V.R."/>
        </authorList>
    </citation>
    <scope>NUCLEOTIDE SEQUENCE [LARGE SCALE GENOMIC DNA]</scope>
    <source>
        <strain evidence="5 6">JC819</strain>
    </source>
</reference>
<dbReference type="InterPro" id="IPR014784">
    <property type="entry name" value="Cu2_ascorb_mOase-like_C"/>
</dbReference>
<dbReference type="SUPFAM" id="SSF49742">
    <property type="entry name" value="PHM/PNGase F"/>
    <property type="match status" value="2"/>
</dbReference>
<keyword evidence="2" id="KW-0732">Signal</keyword>
<feature type="domain" description="EF-hand" evidence="3">
    <location>
        <begin position="636"/>
        <end position="664"/>
    </location>
</feature>
<dbReference type="InterPro" id="IPR002048">
    <property type="entry name" value="EF_hand_dom"/>
</dbReference>
<dbReference type="EMBL" id="JASZZN010000017">
    <property type="protein sequence ID" value="MDM4017897.1"/>
    <property type="molecule type" value="Genomic_DNA"/>
</dbReference>
<keyword evidence="1" id="KW-1015">Disulfide bond</keyword>
<dbReference type="Gene3D" id="2.60.120.310">
    <property type="entry name" value="Copper type II, ascorbate-dependent monooxygenase, N-terminal domain"/>
    <property type="match status" value="1"/>
</dbReference>
<keyword evidence="6" id="KW-1185">Reference proteome</keyword>
<dbReference type="Pfam" id="PF00578">
    <property type="entry name" value="AhpC-TSA"/>
    <property type="match status" value="1"/>
</dbReference>
<dbReference type="Gene3D" id="2.60.120.230">
    <property type="match status" value="1"/>
</dbReference>
<evidence type="ECO:0000313" key="6">
    <source>
        <dbReference type="Proteomes" id="UP001239462"/>
    </source>
</evidence>
<dbReference type="PROSITE" id="PS00018">
    <property type="entry name" value="EF_HAND_1"/>
    <property type="match status" value="1"/>
</dbReference>
<dbReference type="SUPFAM" id="SSF47473">
    <property type="entry name" value="EF-hand"/>
    <property type="match status" value="1"/>
</dbReference>
<evidence type="ECO:0000256" key="1">
    <source>
        <dbReference type="ARBA" id="ARBA00023157"/>
    </source>
</evidence>
<evidence type="ECO:0000256" key="2">
    <source>
        <dbReference type="SAM" id="SignalP"/>
    </source>
</evidence>
<organism evidence="5 6">
    <name type="scientific">Roseiconus lacunae</name>
    <dbReference type="NCBI Taxonomy" id="2605694"/>
    <lineage>
        <taxon>Bacteria</taxon>
        <taxon>Pseudomonadati</taxon>
        <taxon>Planctomycetota</taxon>
        <taxon>Planctomycetia</taxon>
        <taxon>Pirellulales</taxon>
        <taxon>Pirellulaceae</taxon>
        <taxon>Roseiconus</taxon>
    </lineage>
</organism>
<evidence type="ECO:0000259" key="4">
    <source>
        <dbReference type="PROSITE" id="PS51352"/>
    </source>
</evidence>
<dbReference type="InterPro" id="IPR047262">
    <property type="entry name" value="PRX-like1"/>
</dbReference>
<proteinExistence type="predicted"/>
<accession>A0ABT7PN32</accession>
<dbReference type="InterPro" id="IPR036939">
    <property type="entry name" value="Cu2_ascorb_mOase_N_sf"/>
</dbReference>
<feature type="domain" description="Thioredoxin" evidence="4">
    <location>
        <begin position="47"/>
        <end position="199"/>
    </location>
</feature>
<feature type="chain" id="PRO_5047099207" evidence="2">
    <location>
        <begin position="37"/>
        <end position="664"/>
    </location>
</feature>
<dbReference type="PROSITE" id="PS50222">
    <property type="entry name" value="EF_HAND_2"/>
    <property type="match status" value="1"/>
</dbReference>
<protein>
    <submittedName>
        <fullName evidence="5">Redoxin domain-containing protein</fullName>
    </submittedName>
</protein>
<sequence>MSRPRVTTACFAAISFCWLIGSPLPGVLSTTTIVSAADNQQDHTAAATITPTLSRIDLDDFRGRRWKLDDFDSDQFLVVAFLGTECPLAKLYAARLQTMQDQLATKGVRVIGVMSNRHDSLLDITAFANRQEIKFPLLKDAGARLADELDARRTPEIYVFDRDRKLRYRGRVDDQYGIGYVRDQPRRKDLQAALEELIAGQTVSIERTDAVGCIIGRKKTVSDSSEVTYGGQIAKLLHRHCVECHREGEIAPFALTDYEEVAGWADMIAEVVRDQRMPPWHADPKHGSFENERRLTDDEKQLLYDWAEAGAPAGDLVDLPTLPEKVTGWQLPREPDLVFHVSPEPFTVQAEGAVKYQYFRIAPNLEKDVWIHAAELKPGNRSVVHHILAFAVPRGSRELNGARGFLVGYVPGMRVAPWPDGHAKRIPAGSELVFQVHYTPIGVEVQDHSQLGICLLDESKVTREIVTTSAVETNLRIPPHEPDYRADAAGPRFPDDAKLLAMSPHMHVRGKSFRYALESNQEVLLSVPEYDFNWQTTYVLDPPLELKANDRIICNAVFDNSKKNLNNPAPEATVRWGDQTEDEMMIGYYHLSVPRGDTPAGKTGAERRRQMVERAIRLATFARIDQDGDGSITKAETPRRLHKIFAELDTNCDDILTRREVEAK</sequence>
<gene>
    <name evidence="5" type="ORF">QTN89_20790</name>
</gene>
<dbReference type="Proteomes" id="UP001239462">
    <property type="component" value="Unassembled WGS sequence"/>
</dbReference>
<dbReference type="SUPFAM" id="SSF52833">
    <property type="entry name" value="Thioredoxin-like"/>
    <property type="match status" value="1"/>
</dbReference>
<dbReference type="InterPro" id="IPR008977">
    <property type="entry name" value="PHM/PNGase_F_dom_sf"/>
</dbReference>